<gene>
    <name evidence="7" type="ordered locus">Mesil_0293</name>
</gene>
<evidence type="ECO:0000256" key="3">
    <source>
        <dbReference type="ARBA" id="ARBA00022643"/>
    </source>
</evidence>
<dbReference type="Pfam" id="PF00724">
    <property type="entry name" value="Oxidored_FMN"/>
    <property type="match status" value="1"/>
</dbReference>
<dbReference type="CDD" id="cd02932">
    <property type="entry name" value="OYE_YqiM_FMN"/>
    <property type="match status" value="1"/>
</dbReference>
<dbReference type="PANTHER" id="PTHR43303:SF4">
    <property type="entry name" value="NADPH DEHYDROGENASE C23G7.10C-RELATED"/>
    <property type="match status" value="1"/>
</dbReference>
<evidence type="ECO:0000256" key="1">
    <source>
        <dbReference type="ARBA" id="ARBA00001917"/>
    </source>
</evidence>
<protein>
    <submittedName>
        <fullName evidence="7">NADH:flavin oxidoreductase/NADH oxidase</fullName>
    </submittedName>
</protein>
<dbReference type="SMR" id="D7BHJ7"/>
<dbReference type="Proteomes" id="UP000001916">
    <property type="component" value="Chromosome"/>
</dbReference>
<dbReference type="RefSeq" id="WP_013156842.1">
    <property type="nucleotide sequence ID" value="NC_014212.1"/>
</dbReference>
<dbReference type="NCBIfam" id="NF010047">
    <property type="entry name" value="PRK13523.1"/>
    <property type="match status" value="1"/>
</dbReference>
<dbReference type="SUPFAM" id="SSF51395">
    <property type="entry name" value="FMN-linked oxidoreductases"/>
    <property type="match status" value="1"/>
</dbReference>
<dbReference type="eggNOG" id="COG1902">
    <property type="taxonomic scope" value="Bacteria"/>
</dbReference>
<reference evidence="7 8" key="1">
    <citation type="journal article" date="2010" name="Stand. Genomic Sci.">
        <title>Complete genome sequence of Meiothermus silvanus type strain (VI-R2).</title>
        <authorList>
            <person name="Sikorski J."/>
            <person name="Tindall B.J."/>
            <person name="Lowry S."/>
            <person name="Lucas S."/>
            <person name="Nolan M."/>
            <person name="Copeland A."/>
            <person name="Glavina Del Rio T."/>
            <person name="Tice H."/>
            <person name="Cheng J.F."/>
            <person name="Han C."/>
            <person name="Pitluck S."/>
            <person name="Liolios K."/>
            <person name="Ivanova N."/>
            <person name="Mavromatis K."/>
            <person name="Mikhailova N."/>
            <person name="Pati A."/>
            <person name="Goodwin L."/>
            <person name="Chen A."/>
            <person name="Palaniappan K."/>
            <person name="Land M."/>
            <person name="Hauser L."/>
            <person name="Chang Y.J."/>
            <person name="Jeffries C.D."/>
            <person name="Rohde M."/>
            <person name="Goker M."/>
            <person name="Woyke T."/>
            <person name="Bristow J."/>
            <person name="Eisen J.A."/>
            <person name="Markowitz V."/>
            <person name="Hugenholtz P."/>
            <person name="Kyrpides N.C."/>
            <person name="Klenk H.P."/>
            <person name="Lapidus A."/>
        </authorList>
    </citation>
    <scope>NUCLEOTIDE SEQUENCE [LARGE SCALE GENOMIC DNA]</scope>
    <source>
        <strain evidence="8">ATCC 700542 / DSM 9946 / VI-R2</strain>
    </source>
</reference>
<feature type="domain" description="NADH:flavin oxidoreductase/NADH oxidase N-terminal" evidence="6">
    <location>
        <begin position="4"/>
        <end position="335"/>
    </location>
</feature>
<dbReference type="InterPro" id="IPR044152">
    <property type="entry name" value="YqjM-like"/>
</dbReference>
<dbReference type="GO" id="GO:0010181">
    <property type="term" value="F:FMN binding"/>
    <property type="evidence" value="ECO:0007669"/>
    <property type="project" value="InterPro"/>
</dbReference>
<dbReference type="GO" id="GO:0003959">
    <property type="term" value="F:NADPH dehydrogenase activity"/>
    <property type="evidence" value="ECO:0007669"/>
    <property type="project" value="InterPro"/>
</dbReference>
<dbReference type="HOGENOM" id="CLU_012153_2_0_0"/>
<dbReference type="InterPro" id="IPR013785">
    <property type="entry name" value="Aldolase_TIM"/>
</dbReference>
<keyword evidence="8" id="KW-1185">Reference proteome</keyword>
<sequence length="354" mass="38834">MSLLFEPLELRSVTLKNRIAMSPMCQYSCEGQDGQVNDWHLLHYPTRAVGGVGLIVVEATAVEERGRISPEDLGIWSDAHILGLRELAAKIKAHGAVAAIQLAHAGRKAGTARPWEGGKPLHAWTPVAPSALAFQEGWPIPQELDLAGLEGIQHAFQKAAWRAREAGFQVIELHMAHGYLLHSFLSPLSNRRTDKYGGSRENRMRFPLEVVEAVREIWPSELPLLVRVSATDWVEGGWTIEDTVAFAQELAKRGVDLLDCSSGGIVPGVKIPLGPGYQVPFAQKVRREAFLKTGAVGLITDPLQAEAILREGQADVVFLARALLAEPYWAYRAARTLGVGKAVWPHQYDRAFPG</sequence>
<dbReference type="EMBL" id="CP002042">
    <property type="protein sequence ID" value="ADH62235.1"/>
    <property type="molecule type" value="Genomic_DNA"/>
</dbReference>
<accession>D7BHJ7</accession>
<comment type="cofactor">
    <cofactor evidence="1">
        <name>FMN</name>
        <dbReference type="ChEBI" id="CHEBI:58210"/>
    </cofactor>
</comment>
<dbReference type="PANTHER" id="PTHR43303">
    <property type="entry name" value="NADPH DEHYDROGENASE C23G7.10C-RELATED"/>
    <property type="match status" value="1"/>
</dbReference>
<keyword evidence="4" id="KW-0521">NADP</keyword>
<dbReference type="InterPro" id="IPR001155">
    <property type="entry name" value="OxRdtase_FMN_N"/>
</dbReference>
<dbReference type="KEGG" id="msv:Mesil_0293"/>
<evidence type="ECO:0000256" key="2">
    <source>
        <dbReference type="ARBA" id="ARBA00022630"/>
    </source>
</evidence>
<evidence type="ECO:0000313" key="7">
    <source>
        <dbReference type="EMBL" id="ADH62235.1"/>
    </source>
</evidence>
<evidence type="ECO:0000256" key="5">
    <source>
        <dbReference type="ARBA" id="ARBA00023002"/>
    </source>
</evidence>
<keyword evidence="2" id="KW-0285">Flavoprotein</keyword>
<evidence type="ECO:0000256" key="4">
    <source>
        <dbReference type="ARBA" id="ARBA00022857"/>
    </source>
</evidence>
<organism evidence="7 8">
    <name type="scientific">Allomeiothermus silvanus (strain ATCC 700542 / DSM 9946 / NBRC 106475 / NCIMB 13440 / VI-R2)</name>
    <name type="common">Thermus silvanus</name>
    <dbReference type="NCBI Taxonomy" id="526227"/>
    <lineage>
        <taxon>Bacteria</taxon>
        <taxon>Thermotogati</taxon>
        <taxon>Deinococcota</taxon>
        <taxon>Deinococci</taxon>
        <taxon>Thermales</taxon>
        <taxon>Thermaceae</taxon>
        <taxon>Allomeiothermus</taxon>
    </lineage>
</organism>
<dbReference type="AlphaFoldDB" id="D7BHJ7"/>
<proteinExistence type="predicted"/>
<evidence type="ECO:0000259" key="6">
    <source>
        <dbReference type="Pfam" id="PF00724"/>
    </source>
</evidence>
<evidence type="ECO:0000313" key="8">
    <source>
        <dbReference type="Proteomes" id="UP000001916"/>
    </source>
</evidence>
<keyword evidence="5" id="KW-0560">Oxidoreductase</keyword>
<dbReference type="Gene3D" id="3.20.20.70">
    <property type="entry name" value="Aldolase class I"/>
    <property type="match status" value="1"/>
</dbReference>
<name>D7BHJ7_ALLS1</name>
<keyword evidence="3" id="KW-0288">FMN</keyword>
<dbReference type="GO" id="GO:0050661">
    <property type="term" value="F:NADP binding"/>
    <property type="evidence" value="ECO:0007669"/>
    <property type="project" value="InterPro"/>
</dbReference>
<dbReference type="OrthoDB" id="9772736at2"/>
<dbReference type="STRING" id="526227.Mesil_0293"/>